<proteinExistence type="predicted"/>
<dbReference type="AlphaFoldDB" id="A0A9X1V8W1"/>
<feature type="transmembrane region" description="Helical" evidence="1">
    <location>
        <begin position="108"/>
        <end position="127"/>
    </location>
</feature>
<evidence type="ECO:0000313" key="3">
    <source>
        <dbReference type="Proteomes" id="UP001139263"/>
    </source>
</evidence>
<keyword evidence="1" id="KW-1133">Transmembrane helix</keyword>
<feature type="transmembrane region" description="Helical" evidence="1">
    <location>
        <begin position="350"/>
        <end position="371"/>
    </location>
</feature>
<sequence>MQLKFDGGQDKFTSVPIGVLVGSLFAIDWGYRLWGSGLVYPATTWLSVILIGFGLVSLLLAFAFPLMEKKLEFISLLASCIGFAWWVYTQIHLSPGYQTDEIAFDQYASHLLLQGINPYAHSLALAFRRYLVPPTYYTYLLSGQPVVSLSYPALSFLLYTPVMALGVHMHAALYVDAFFWMGSSVLLWFLLPSQIRWIAFLVLGFMMFDGNVFGGVTDALFMPFLILAVWKWDRFVAPTHPLLLKWMGPIMLGLAMSVKQTAWFLAPFLVLGIMMESKRSGQSWWRNPLRYIVGVAVPFLLVNVPFIVWDPLAWIQGSLLPLVSSTVPQGQGIVGLWLYDHVGNGHMEYLKLLGAFVLVLEMLLFVTYYSRFKRSWILFIPLALFWTERSLFEYLVDLLPILLVAAISVRTIIQDKVSRIPRLSKYGIGIFSSASLLVFCLSFIGGQPLKLQVTGVQTTGELGLIDSVSVHVINHENTPVSPHFTVMENTGQLPTFWLSSGPSTLLPKQAADYTLSAPNVPAMPSITNNLSVDAFTTTPATISTSADFYLPKMVTVLSPRAFNTPVKIGVPFSLTVQLRSTSGIPLHLSGVPVTLNQVMYGPNYVSTASSTINGSQAGAMAVTSITNASGQAVFTVQGQFVEPLPTFFEADIPNSGQPFGYSNIASINFVK</sequence>
<feature type="transmembrane region" description="Helical" evidence="1">
    <location>
        <begin position="139"/>
        <end position="159"/>
    </location>
</feature>
<protein>
    <submittedName>
        <fullName evidence="2">Uncharacterized protein</fullName>
    </submittedName>
</protein>
<name>A0A9X1V8W1_9BACL</name>
<feature type="transmembrane region" description="Helical" evidence="1">
    <location>
        <begin position="171"/>
        <end position="191"/>
    </location>
</feature>
<comment type="caution">
    <text evidence="2">The sequence shown here is derived from an EMBL/GenBank/DDBJ whole genome shotgun (WGS) entry which is preliminary data.</text>
</comment>
<accession>A0A9X1V8W1</accession>
<dbReference type="RefSeq" id="WP_241713670.1">
    <property type="nucleotide sequence ID" value="NZ_JALBUF010000004.1"/>
</dbReference>
<feature type="transmembrane region" description="Helical" evidence="1">
    <location>
        <begin position="391"/>
        <end position="413"/>
    </location>
</feature>
<organism evidence="2 3">
    <name type="scientific">Sulfoacidibacillus ferrooxidans</name>
    <dbReference type="NCBI Taxonomy" id="2005001"/>
    <lineage>
        <taxon>Bacteria</taxon>
        <taxon>Bacillati</taxon>
        <taxon>Bacillota</taxon>
        <taxon>Bacilli</taxon>
        <taxon>Bacillales</taxon>
        <taxon>Alicyclobacillaceae</taxon>
        <taxon>Sulfoacidibacillus</taxon>
    </lineage>
</organism>
<dbReference type="Proteomes" id="UP001139263">
    <property type="component" value="Unassembled WGS sequence"/>
</dbReference>
<feature type="transmembrane region" description="Helical" evidence="1">
    <location>
        <begin position="198"/>
        <end position="230"/>
    </location>
</feature>
<keyword evidence="3" id="KW-1185">Reference proteome</keyword>
<dbReference type="EMBL" id="JALBUF010000004">
    <property type="protein sequence ID" value="MCI0183404.1"/>
    <property type="molecule type" value="Genomic_DNA"/>
</dbReference>
<feature type="transmembrane region" description="Helical" evidence="1">
    <location>
        <begin position="250"/>
        <end position="271"/>
    </location>
</feature>
<reference evidence="2" key="1">
    <citation type="submission" date="2022-03" db="EMBL/GenBank/DDBJ databases">
        <title>Draft Genome Sequence of Firmicute Strain S0AB, a Heterotrophic Iron/Sulfur-Oxidizing Extreme Acidophile.</title>
        <authorList>
            <person name="Vergara E."/>
            <person name="Pakostova E."/>
            <person name="Johnson D.B."/>
            <person name="Holmes D.S."/>
        </authorList>
    </citation>
    <scope>NUCLEOTIDE SEQUENCE</scope>
    <source>
        <strain evidence="2">S0AB</strain>
    </source>
</reference>
<feature type="transmembrane region" description="Helical" evidence="1">
    <location>
        <begin position="43"/>
        <end position="64"/>
    </location>
</feature>
<keyword evidence="1" id="KW-0472">Membrane</keyword>
<evidence type="ECO:0000313" key="2">
    <source>
        <dbReference type="EMBL" id="MCI0183404.1"/>
    </source>
</evidence>
<feature type="transmembrane region" description="Helical" evidence="1">
    <location>
        <begin position="291"/>
        <end position="309"/>
    </location>
</feature>
<feature type="transmembrane region" description="Helical" evidence="1">
    <location>
        <begin position="71"/>
        <end position="88"/>
    </location>
</feature>
<evidence type="ECO:0000256" key="1">
    <source>
        <dbReference type="SAM" id="Phobius"/>
    </source>
</evidence>
<feature type="transmembrane region" description="Helical" evidence="1">
    <location>
        <begin position="425"/>
        <end position="444"/>
    </location>
</feature>
<feature type="transmembrane region" description="Helical" evidence="1">
    <location>
        <begin position="12"/>
        <end position="31"/>
    </location>
</feature>
<gene>
    <name evidence="2" type="ORF">MM817_01681</name>
</gene>
<keyword evidence="1" id="KW-0812">Transmembrane</keyword>
<feature type="transmembrane region" description="Helical" evidence="1">
    <location>
        <begin position="315"/>
        <end position="338"/>
    </location>
</feature>